<dbReference type="Proteomes" id="UP000319449">
    <property type="component" value="Unassembled WGS sequence"/>
</dbReference>
<evidence type="ECO:0000256" key="2">
    <source>
        <dbReference type="ARBA" id="ARBA00012438"/>
    </source>
</evidence>
<dbReference type="Gene3D" id="1.10.287.130">
    <property type="match status" value="1"/>
</dbReference>
<dbReference type="EMBL" id="VLLN01000005">
    <property type="protein sequence ID" value="TWJ26509.1"/>
    <property type="molecule type" value="Genomic_DNA"/>
</dbReference>
<keyword evidence="6" id="KW-1185">Reference proteome</keyword>
<dbReference type="Gene3D" id="3.30.565.10">
    <property type="entry name" value="Histidine kinase-like ATPase, C-terminal domain"/>
    <property type="match status" value="1"/>
</dbReference>
<name>A0A562W895_9BACT</name>
<dbReference type="InterPro" id="IPR036097">
    <property type="entry name" value="HisK_dim/P_sf"/>
</dbReference>
<evidence type="ECO:0000256" key="3">
    <source>
        <dbReference type="ARBA" id="ARBA00022553"/>
    </source>
</evidence>
<evidence type="ECO:0000259" key="4">
    <source>
        <dbReference type="PROSITE" id="PS50109"/>
    </source>
</evidence>
<reference evidence="5 6" key="1">
    <citation type="submission" date="2019-07" db="EMBL/GenBank/DDBJ databases">
        <title>Genomic Encyclopedia of Archaeal and Bacterial Type Strains, Phase II (KMG-II): from individual species to whole genera.</title>
        <authorList>
            <person name="Goeker M."/>
        </authorList>
    </citation>
    <scope>NUCLEOTIDE SEQUENCE [LARGE SCALE GENOMIC DNA]</scope>
    <source>
        <strain evidence="5 6">ATCC BAA-1139</strain>
    </source>
</reference>
<feature type="domain" description="Histidine kinase" evidence="4">
    <location>
        <begin position="38"/>
        <end position="248"/>
    </location>
</feature>
<dbReference type="InterPro" id="IPR004358">
    <property type="entry name" value="Sig_transdc_His_kin-like_C"/>
</dbReference>
<dbReference type="OrthoDB" id="9777714at2"/>
<dbReference type="SUPFAM" id="SSF55874">
    <property type="entry name" value="ATPase domain of HSP90 chaperone/DNA topoisomerase II/histidine kinase"/>
    <property type="match status" value="1"/>
</dbReference>
<evidence type="ECO:0000313" key="6">
    <source>
        <dbReference type="Proteomes" id="UP000319449"/>
    </source>
</evidence>
<dbReference type="SMART" id="SM00388">
    <property type="entry name" value="HisKA"/>
    <property type="match status" value="1"/>
</dbReference>
<dbReference type="CDD" id="cd00082">
    <property type="entry name" value="HisKA"/>
    <property type="match status" value="1"/>
</dbReference>
<dbReference type="InterPro" id="IPR036890">
    <property type="entry name" value="HATPase_C_sf"/>
</dbReference>
<dbReference type="PROSITE" id="PS50109">
    <property type="entry name" value="HIS_KIN"/>
    <property type="match status" value="1"/>
</dbReference>
<dbReference type="PANTHER" id="PTHR43065:SF42">
    <property type="entry name" value="TWO-COMPONENT SENSOR PPRA"/>
    <property type="match status" value="1"/>
</dbReference>
<comment type="catalytic activity">
    <reaction evidence="1">
        <text>ATP + protein L-histidine = ADP + protein N-phospho-L-histidine.</text>
        <dbReference type="EC" id="2.7.13.3"/>
    </reaction>
</comment>
<evidence type="ECO:0000313" key="5">
    <source>
        <dbReference type="EMBL" id="TWJ26509.1"/>
    </source>
</evidence>
<comment type="caution">
    <text evidence="5">The sequence shown here is derived from an EMBL/GenBank/DDBJ whole genome shotgun (WGS) entry which is preliminary data.</text>
</comment>
<dbReference type="PANTHER" id="PTHR43065">
    <property type="entry name" value="SENSOR HISTIDINE KINASE"/>
    <property type="match status" value="1"/>
</dbReference>
<dbReference type="SMART" id="SM00387">
    <property type="entry name" value="HATPase_c"/>
    <property type="match status" value="1"/>
</dbReference>
<dbReference type="RefSeq" id="WP_145019729.1">
    <property type="nucleotide sequence ID" value="NZ_VLLN01000005.1"/>
</dbReference>
<dbReference type="EC" id="2.7.13.3" evidence="2"/>
<protein>
    <recommendedName>
        <fullName evidence="2">histidine kinase</fullName>
        <ecNumber evidence="2">2.7.13.3</ecNumber>
    </recommendedName>
</protein>
<keyword evidence="5" id="KW-0808">Transferase</keyword>
<dbReference type="InterPro" id="IPR005467">
    <property type="entry name" value="His_kinase_dom"/>
</dbReference>
<accession>A0A562W895</accession>
<evidence type="ECO:0000256" key="1">
    <source>
        <dbReference type="ARBA" id="ARBA00000085"/>
    </source>
</evidence>
<dbReference type="InterPro" id="IPR003594">
    <property type="entry name" value="HATPase_dom"/>
</dbReference>
<dbReference type="PRINTS" id="PR00344">
    <property type="entry name" value="BCTRLSENSOR"/>
</dbReference>
<gene>
    <name evidence="5" type="ORF">JN12_01217</name>
</gene>
<dbReference type="Pfam" id="PF00512">
    <property type="entry name" value="HisKA"/>
    <property type="match status" value="1"/>
</dbReference>
<dbReference type="InterPro" id="IPR003661">
    <property type="entry name" value="HisK_dim/P_dom"/>
</dbReference>
<sequence>MTHPTHNLSSERNALDAGMLEQLASSERLAELGRISAGIVHELNTPLSVIASAAQLILREDELPPFTREMVERIGEEAHRLSGMVRGVLTFVRQDERQEGESDLSQVVREVLALLHYEARKRSVAVVEELDFTLPSVAVESNVLKQILINLVMNALQAMSDGGTLHLRTFLDLDRRPTLSVADTGCGIPPDRLGRIFEPFYTTKSAGEGTGLGLFVTARLLEAAGGEITVSSVAGEGTTFMVTVPSVD</sequence>
<dbReference type="GO" id="GO:0000155">
    <property type="term" value="F:phosphorelay sensor kinase activity"/>
    <property type="evidence" value="ECO:0007669"/>
    <property type="project" value="InterPro"/>
</dbReference>
<keyword evidence="3" id="KW-0597">Phosphoprotein</keyword>
<dbReference type="AlphaFoldDB" id="A0A562W895"/>
<organism evidence="5 6">
    <name type="scientific">Geobacter argillaceus</name>
    <dbReference type="NCBI Taxonomy" id="345631"/>
    <lineage>
        <taxon>Bacteria</taxon>
        <taxon>Pseudomonadati</taxon>
        <taxon>Thermodesulfobacteriota</taxon>
        <taxon>Desulfuromonadia</taxon>
        <taxon>Geobacterales</taxon>
        <taxon>Geobacteraceae</taxon>
        <taxon>Geobacter</taxon>
    </lineage>
</organism>
<proteinExistence type="predicted"/>
<keyword evidence="5" id="KW-0418">Kinase</keyword>
<dbReference type="Pfam" id="PF02518">
    <property type="entry name" value="HATPase_c"/>
    <property type="match status" value="1"/>
</dbReference>
<dbReference type="SUPFAM" id="SSF47384">
    <property type="entry name" value="Homodimeric domain of signal transducing histidine kinase"/>
    <property type="match status" value="1"/>
</dbReference>